<evidence type="ECO:0000313" key="3">
    <source>
        <dbReference type="Proteomes" id="UP000289886"/>
    </source>
</evidence>
<gene>
    <name evidence="2" type="ORF">EOD39_9040</name>
</gene>
<feature type="transmembrane region" description="Helical" evidence="1">
    <location>
        <begin position="25"/>
        <end position="45"/>
    </location>
</feature>
<reference evidence="2 3" key="1">
    <citation type="submission" date="2019-01" db="EMBL/GenBank/DDBJ databases">
        <title>Draft Genome and Complete Hox-Cluster Characterization of the Sterlet Sturgeon (Acipenser ruthenus).</title>
        <authorList>
            <person name="Wei Q."/>
        </authorList>
    </citation>
    <scope>NUCLEOTIDE SEQUENCE [LARGE SCALE GENOMIC DNA]</scope>
    <source>
        <strain evidence="2">WHYD16114868_AA</strain>
        <tissue evidence="2">Blood</tissue>
    </source>
</reference>
<evidence type="ECO:0000256" key="1">
    <source>
        <dbReference type="SAM" id="Phobius"/>
    </source>
</evidence>
<proteinExistence type="predicted"/>
<sequence length="84" mass="9952">MNDARGWDVEFRLQAFGYLVKLNDLQFLFLAFTYHNIFSIIDILYDVLQKKAVDVNYCSSQIQSTIVRIGELHEEEQFKEVFNL</sequence>
<accession>A0A444U210</accession>
<evidence type="ECO:0000313" key="2">
    <source>
        <dbReference type="EMBL" id="RXM29204.1"/>
    </source>
</evidence>
<keyword evidence="1" id="KW-0472">Membrane</keyword>
<dbReference type="Proteomes" id="UP000289886">
    <property type="component" value="Unassembled WGS sequence"/>
</dbReference>
<dbReference type="AlphaFoldDB" id="A0A444U210"/>
<keyword evidence="1" id="KW-1133">Transmembrane helix</keyword>
<keyword evidence="1" id="KW-0812">Transmembrane</keyword>
<organism evidence="2 3">
    <name type="scientific">Acipenser ruthenus</name>
    <name type="common">Sterlet sturgeon</name>
    <dbReference type="NCBI Taxonomy" id="7906"/>
    <lineage>
        <taxon>Eukaryota</taxon>
        <taxon>Metazoa</taxon>
        <taxon>Chordata</taxon>
        <taxon>Craniata</taxon>
        <taxon>Vertebrata</taxon>
        <taxon>Euteleostomi</taxon>
        <taxon>Actinopterygii</taxon>
        <taxon>Chondrostei</taxon>
        <taxon>Acipenseriformes</taxon>
        <taxon>Acipenseridae</taxon>
        <taxon>Acipenser</taxon>
    </lineage>
</organism>
<keyword evidence="3" id="KW-1185">Reference proteome</keyword>
<dbReference type="EMBL" id="SCEB01215508">
    <property type="protein sequence ID" value="RXM29204.1"/>
    <property type="molecule type" value="Genomic_DNA"/>
</dbReference>
<comment type="caution">
    <text evidence="2">The sequence shown here is derived from an EMBL/GenBank/DDBJ whole genome shotgun (WGS) entry which is preliminary data.</text>
</comment>
<name>A0A444U210_ACIRT</name>
<protein>
    <submittedName>
        <fullName evidence="2">Uncharacterized protein</fullName>
    </submittedName>
</protein>